<dbReference type="InterPro" id="IPR044730">
    <property type="entry name" value="RNase_H-like_dom_plant"/>
</dbReference>
<keyword evidence="1" id="KW-1185">Reference proteome</keyword>
<proteinExistence type="predicted"/>
<organism evidence="1 2">
    <name type="scientific">Juglans regia</name>
    <name type="common">English walnut</name>
    <dbReference type="NCBI Taxonomy" id="51240"/>
    <lineage>
        <taxon>Eukaryota</taxon>
        <taxon>Viridiplantae</taxon>
        <taxon>Streptophyta</taxon>
        <taxon>Embryophyta</taxon>
        <taxon>Tracheophyta</taxon>
        <taxon>Spermatophyta</taxon>
        <taxon>Magnoliopsida</taxon>
        <taxon>eudicotyledons</taxon>
        <taxon>Gunneridae</taxon>
        <taxon>Pentapetalae</taxon>
        <taxon>rosids</taxon>
        <taxon>fabids</taxon>
        <taxon>Fagales</taxon>
        <taxon>Juglandaceae</taxon>
        <taxon>Juglans</taxon>
    </lineage>
</organism>
<dbReference type="RefSeq" id="XP_035542854.1">
    <property type="nucleotide sequence ID" value="XM_035686961.1"/>
</dbReference>
<gene>
    <name evidence="2" type="primary">LOC108985881</name>
</gene>
<feature type="non-terminal residue" evidence="2">
    <location>
        <position position="433"/>
    </location>
</feature>
<protein>
    <submittedName>
        <fullName evidence="2">Uncharacterized protein LOC108985881</fullName>
    </submittedName>
</protein>
<dbReference type="OrthoDB" id="913477at2759"/>
<dbReference type="GeneID" id="108985881"/>
<dbReference type="PANTHER" id="PTHR47723">
    <property type="entry name" value="OS05G0353850 PROTEIN"/>
    <property type="match status" value="1"/>
</dbReference>
<evidence type="ECO:0000313" key="2">
    <source>
        <dbReference type="RefSeq" id="XP_035542854.1"/>
    </source>
</evidence>
<dbReference type="Pfam" id="PF13456">
    <property type="entry name" value="RVT_3"/>
    <property type="match status" value="1"/>
</dbReference>
<dbReference type="CDD" id="cd06222">
    <property type="entry name" value="RNase_H_like"/>
    <property type="match status" value="1"/>
</dbReference>
<dbReference type="AlphaFoldDB" id="A0A6P9E5S6"/>
<dbReference type="GO" id="GO:0004523">
    <property type="term" value="F:RNA-DNA hybrid ribonuclease activity"/>
    <property type="evidence" value="ECO:0007669"/>
    <property type="project" value="InterPro"/>
</dbReference>
<dbReference type="GO" id="GO:0003676">
    <property type="term" value="F:nucleic acid binding"/>
    <property type="evidence" value="ECO:0007669"/>
    <property type="project" value="InterPro"/>
</dbReference>
<dbReference type="InterPro" id="IPR026960">
    <property type="entry name" value="RVT-Znf"/>
</dbReference>
<evidence type="ECO:0000313" key="1">
    <source>
        <dbReference type="Proteomes" id="UP000235220"/>
    </source>
</evidence>
<dbReference type="Pfam" id="PF13966">
    <property type="entry name" value="zf-RVT"/>
    <property type="match status" value="1"/>
</dbReference>
<name>A0A6P9E5S6_JUGRE</name>
<sequence>MHPTKGPSPNGMFAVFFQSYWHTVGDSITAVVLASLNNGLIALLRDAGAKRNMIGVRVCKGAPMVTHLPFADDSIFFCRADVDTTKFIPDLFEKYEMASGQNVNKGKTTMPVLDGRNGKIVDEEQSVDNLIDATTKTWNAQLVRALFNPNTAVEILRIRLLPTQGLDRWIWYKEANDIFSIKSAYKQIQNSVAKGDGETSLQMQNRNFWMRIWHMQVPRKIKNFAWQACKDILPSLTNLRRKKIVVETQCGFYHVYEEDISHAMLTCSSNYSLWQKFLPMLQNFQSSLTFIDTNQLQMGNNLIQLVQATEHALSICKTFNDVQTTTTKDLLKVSKWQAPPDWYLKINVNGTIFADLRKAGVGIVLWDMSGRIVMATSKNEEEVDEAAIIKSIVVLRGLQLCLPLGISNLVIEFDCLNVVDELQSTEESFASAL</sequence>
<dbReference type="Proteomes" id="UP000235220">
    <property type="component" value="Unplaced"/>
</dbReference>
<dbReference type="PANTHER" id="PTHR47723:SF19">
    <property type="entry name" value="POLYNUCLEOTIDYL TRANSFERASE, RIBONUCLEASE H-LIKE SUPERFAMILY PROTEIN"/>
    <property type="match status" value="1"/>
</dbReference>
<reference evidence="2" key="1">
    <citation type="submission" date="2025-08" db="UniProtKB">
        <authorList>
            <consortium name="RefSeq"/>
        </authorList>
    </citation>
    <scope>IDENTIFICATION</scope>
    <source>
        <tissue evidence="2">Leaves</tissue>
    </source>
</reference>
<dbReference type="InterPro" id="IPR053151">
    <property type="entry name" value="RNase_H-like"/>
</dbReference>
<dbReference type="InterPro" id="IPR002156">
    <property type="entry name" value="RNaseH_domain"/>
</dbReference>
<dbReference type="Gramene" id="Jr_Scaffold_22357_00010_p1">
    <property type="protein sequence ID" value="cds.Jr_Scaffold_22357_00010_p1"/>
    <property type="gene ID" value="Jr_Scaffold_22357_00010"/>
</dbReference>
<accession>A0A6P9E5S6</accession>
<dbReference type="KEGG" id="jre:108985881"/>